<feature type="non-terminal residue" evidence="4">
    <location>
        <position position="1"/>
    </location>
</feature>
<dbReference type="AlphaFoldDB" id="A0A0F8ZP57"/>
<proteinExistence type="predicted"/>
<dbReference type="InterPro" id="IPR020587">
    <property type="entry name" value="RecA_monomer-monomer_interface"/>
</dbReference>
<dbReference type="GO" id="GO:0005524">
    <property type="term" value="F:ATP binding"/>
    <property type="evidence" value="ECO:0007669"/>
    <property type="project" value="UniProtKB-KW"/>
</dbReference>
<protein>
    <recommendedName>
        <fullName evidence="3">RecA family profile 2 domain-containing protein</fullName>
    </recommendedName>
</protein>
<reference evidence="4" key="1">
    <citation type="journal article" date="2015" name="Nature">
        <title>Complex archaea that bridge the gap between prokaryotes and eukaryotes.</title>
        <authorList>
            <person name="Spang A."/>
            <person name="Saw J.H."/>
            <person name="Jorgensen S.L."/>
            <person name="Zaremba-Niedzwiedzka K."/>
            <person name="Martijn J."/>
            <person name="Lind A.E."/>
            <person name="van Eijk R."/>
            <person name="Schleper C."/>
            <person name="Guy L."/>
            <person name="Ettema T.J."/>
        </authorList>
    </citation>
    <scope>NUCLEOTIDE SEQUENCE</scope>
</reference>
<comment type="caution">
    <text evidence="4">The sequence shown here is derived from an EMBL/GenBank/DDBJ whole genome shotgun (WGS) entry which is preliminary data.</text>
</comment>
<keyword evidence="1" id="KW-0547">Nucleotide-binding</keyword>
<dbReference type="EMBL" id="LAZR01059259">
    <property type="protein sequence ID" value="KKK68174.1"/>
    <property type="molecule type" value="Genomic_DNA"/>
</dbReference>
<dbReference type="GO" id="GO:0003677">
    <property type="term" value="F:DNA binding"/>
    <property type="evidence" value="ECO:0007669"/>
    <property type="project" value="InterPro"/>
</dbReference>
<evidence type="ECO:0000259" key="3">
    <source>
        <dbReference type="PROSITE" id="PS50163"/>
    </source>
</evidence>
<organism evidence="4">
    <name type="scientific">marine sediment metagenome</name>
    <dbReference type="NCBI Taxonomy" id="412755"/>
    <lineage>
        <taxon>unclassified sequences</taxon>
        <taxon>metagenomes</taxon>
        <taxon>ecological metagenomes</taxon>
    </lineage>
</organism>
<name>A0A0F8ZP57_9ZZZZ</name>
<evidence type="ECO:0000313" key="4">
    <source>
        <dbReference type="EMBL" id="KKK68174.1"/>
    </source>
</evidence>
<accession>A0A0F8ZP57</accession>
<keyword evidence="2" id="KW-0067">ATP-binding</keyword>
<dbReference type="PROSITE" id="PS50163">
    <property type="entry name" value="RECA_3"/>
    <property type="match status" value="1"/>
</dbReference>
<gene>
    <name evidence="4" type="ORF">LCGC14_2946720</name>
</gene>
<dbReference type="InterPro" id="IPR027417">
    <property type="entry name" value="P-loop_NTPase"/>
</dbReference>
<dbReference type="Gene3D" id="3.40.50.300">
    <property type="entry name" value="P-loop containing nucleotide triphosphate hydrolases"/>
    <property type="match status" value="1"/>
</dbReference>
<evidence type="ECO:0000256" key="1">
    <source>
        <dbReference type="ARBA" id="ARBA00022741"/>
    </source>
</evidence>
<dbReference type="GO" id="GO:0006259">
    <property type="term" value="P:DNA metabolic process"/>
    <property type="evidence" value="ECO:0007669"/>
    <property type="project" value="InterPro"/>
</dbReference>
<feature type="domain" description="RecA family profile 2" evidence="3">
    <location>
        <begin position="1"/>
        <end position="60"/>
    </location>
</feature>
<sequence>GNPANTPGGHAVKHAFSVRLRIARNKKEEARLKRIDEGGNEIIIGSHANIRIEKNRFGKPVFHTLEIPIYYEAYFPNIEEVIFDTGRQINLITVYNGTFKWGDMKNRIEGKEKFIEYLKSNNLVSKLISDIKKKATEDNIILPTEIVQYKVEPDKNKK</sequence>
<evidence type="ECO:0000256" key="2">
    <source>
        <dbReference type="ARBA" id="ARBA00022840"/>
    </source>
</evidence>
<dbReference type="GO" id="GO:0008094">
    <property type="term" value="F:ATP-dependent activity, acting on DNA"/>
    <property type="evidence" value="ECO:0007669"/>
    <property type="project" value="InterPro"/>
</dbReference>